<dbReference type="Proteomes" id="UP000319280">
    <property type="component" value="Unassembled WGS sequence"/>
</dbReference>
<keyword evidence="1" id="KW-0472">Membrane</keyword>
<feature type="transmembrane region" description="Helical" evidence="1">
    <location>
        <begin position="75"/>
        <end position="95"/>
    </location>
</feature>
<gene>
    <name evidence="2" type="ORF">FH966_07230</name>
</gene>
<evidence type="ECO:0000313" key="3">
    <source>
        <dbReference type="Proteomes" id="UP000319280"/>
    </source>
</evidence>
<name>A0A549YHY9_9BACI</name>
<keyword evidence="3" id="KW-1185">Reference proteome</keyword>
<keyword evidence="1" id="KW-0812">Transmembrane</keyword>
<reference evidence="2 3" key="1">
    <citation type="submission" date="2019-07" db="EMBL/GenBank/DDBJ databases">
        <title>Genomic analysis of Lentibacillus sp. NKC851-2.</title>
        <authorList>
            <person name="Oh Y.J."/>
        </authorList>
    </citation>
    <scope>NUCLEOTIDE SEQUENCE [LARGE SCALE GENOMIC DNA]</scope>
    <source>
        <strain evidence="2 3">NKC851-2</strain>
    </source>
</reference>
<feature type="transmembrane region" description="Helical" evidence="1">
    <location>
        <begin position="36"/>
        <end position="55"/>
    </location>
</feature>
<evidence type="ECO:0000256" key="1">
    <source>
        <dbReference type="SAM" id="Phobius"/>
    </source>
</evidence>
<evidence type="ECO:0000313" key="2">
    <source>
        <dbReference type="EMBL" id="TRM11503.1"/>
    </source>
</evidence>
<sequence length="98" mass="10523">MIGLPAVIDGMLSGLMGAMMGAMLGDMLAITRPDSIIKIVALIVTMMLLLVLYMTEDLVRKQSSAATVFVLKHPYLVLFILAILFKGLELSGAIIEGK</sequence>
<keyword evidence="1" id="KW-1133">Transmembrane helix</keyword>
<organism evidence="2 3">
    <name type="scientific">Lentibacillus cibarius</name>
    <dbReference type="NCBI Taxonomy" id="2583219"/>
    <lineage>
        <taxon>Bacteria</taxon>
        <taxon>Bacillati</taxon>
        <taxon>Bacillota</taxon>
        <taxon>Bacilli</taxon>
        <taxon>Bacillales</taxon>
        <taxon>Bacillaceae</taxon>
        <taxon>Lentibacillus</taxon>
    </lineage>
</organism>
<protein>
    <submittedName>
        <fullName evidence="2">Uncharacterized protein</fullName>
    </submittedName>
</protein>
<comment type="caution">
    <text evidence="2">The sequence shown here is derived from an EMBL/GenBank/DDBJ whole genome shotgun (WGS) entry which is preliminary data.</text>
</comment>
<dbReference type="EMBL" id="VJMZ01000001">
    <property type="protein sequence ID" value="TRM11503.1"/>
    <property type="molecule type" value="Genomic_DNA"/>
</dbReference>
<feature type="transmembrane region" description="Helical" evidence="1">
    <location>
        <begin position="6"/>
        <end position="24"/>
    </location>
</feature>
<accession>A0A549YHY9</accession>
<proteinExistence type="predicted"/>
<dbReference type="AlphaFoldDB" id="A0A549YHY9"/>
<dbReference type="RefSeq" id="WP_142790629.1">
    <property type="nucleotide sequence ID" value="NZ_VJMZ01000001.1"/>
</dbReference>